<dbReference type="PROSITE" id="PS50011">
    <property type="entry name" value="PROTEIN_KINASE_DOM"/>
    <property type="match status" value="1"/>
</dbReference>
<dbReference type="EMBL" id="CAJPEV010005750">
    <property type="protein sequence ID" value="CAG0903467.1"/>
    <property type="molecule type" value="Genomic_DNA"/>
</dbReference>
<organism evidence="7">
    <name type="scientific">Darwinula stevensoni</name>
    <dbReference type="NCBI Taxonomy" id="69355"/>
    <lineage>
        <taxon>Eukaryota</taxon>
        <taxon>Metazoa</taxon>
        <taxon>Ecdysozoa</taxon>
        <taxon>Arthropoda</taxon>
        <taxon>Crustacea</taxon>
        <taxon>Oligostraca</taxon>
        <taxon>Ostracoda</taxon>
        <taxon>Podocopa</taxon>
        <taxon>Podocopida</taxon>
        <taxon>Darwinulocopina</taxon>
        <taxon>Darwinuloidea</taxon>
        <taxon>Darwinulidae</taxon>
        <taxon>Darwinula</taxon>
    </lineage>
</organism>
<dbReference type="SUPFAM" id="SSF56112">
    <property type="entry name" value="Protein kinase-like (PK-like)"/>
    <property type="match status" value="1"/>
</dbReference>
<dbReference type="Pfam" id="PF00069">
    <property type="entry name" value="Pkinase"/>
    <property type="match status" value="1"/>
</dbReference>
<evidence type="ECO:0000256" key="1">
    <source>
        <dbReference type="ARBA" id="ARBA00022741"/>
    </source>
</evidence>
<dbReference type="InterPro" id="IPR011009">
    <property type="entry name" value="Kinase-like_dom_sf"/>
</dbReference>
<evidence type="ECO:0000313" key="8">
    <source>
        <dbReference type="Proteomes" id="UP000677054"/>
    </source>
</evidence>
<feature type="compositionally biased region" description="Gly residues" evidence="5">
    <location>
        <begin position="1"/>
        <end position="11"/>
    </location>
</feature>
<evidence type="ECO:0000256" key="3">
    <source>
        <dbReference type="PROSITE-ProRule" id="PRU10141"/>
    </source>
</evidence>
<feature type="binding site" evidence="3">
    <location>
        <position position="63"/>
    </location>
    <ligand>
        <name>ATP</name>
        <dbReference type="ChEBI" id="CHEBI:30616"/>
    </ligand>
</feature>
<keyword evidence="4" id="KW-0723">Serine/threonine-protein kinase</keyword>
<keyword evidence="4" id="KW-0418">Kinase</keyword>
<evidence type="ECO:0000259" key="6">
    <source>
        <dbReference type="PROSITE" id="PS50011"/>
    </source>
</evidence>
<dbReference type="SMART" id="SM00220">
    <property type="entry name" value="S_TKc"/>
    <property type="match status" value="1"/>
</dbReference>
<dbReference type="OrthoDB" id="6513151at2759"/>
<dbReference type="PROSITE" id="PS00107">
    <property type="entry name" value="PROTEIN_KINASE_ATP"/>
    <property type="match status" value="1"/>
</dbReference>
<keyword evidence="1 3" id="KW-0547">Nucleotide-binding</keyword>
<proteinExistence type="inferred from homology"/>
<protein>
    <recommendedName>
        <fullName evidence="6">Protein kinase domain-containing protein</fullName>
    </recommendedName>
</protein>
<gene>
    <name evidence="7" type="ORF">DSTB1V02_LOCUS13124</name>
</gene>
<evidence type="ECO:0000256" key="4">
    <source>
        <dbReference type="RuleBase" id="RU000304"/>
    </source>
</evidence>
<feature type="region of interest" description="Disordered" evidence="5">
    <location>
        <begin position="1"/>
        <end position="24"/>
    </location>
</feature>
<keyword evidence="8" id="KW-1185">Reference proteome</keyword>
<accession>A0A7R9AFQ2</accession>
<dbReference type="InterPro" id="IPR017441">
    <property type="entry name" value="Protein_kinase_ATP_BS"/>
</dbReference>
<dbReference type="PROSITE" id="PS00108">
    <property type="entry name" value="PROTEIN_KINASE_ST"/>
    <property type="match status" value="1"/>
</dbReference>
<evidence type="ECO:0000256" key="2">
    <source>
        <dbReference type="ARBA" id="ARBA00022840"/>
    </source>
</evidence>
<dbReference type="InterPro" id="IPR000719">
    <property type="entry name" value="Prot_kinase_dom"/>
</dbReference>
<sequence length="372" mass="42146">MEEGGGGGGGGGRRRRRRREEEGKDLRVDVDKEYEAIQELGEGWFAKVILVEHRKTGTEVVLKAISKDSTDLKDFLREFHYSYFLSPHVNVLNTYDVAFQDAGAYYFAQELAPLGDLTSNLGENGIGESGAKRVAVQLASALEFLHSKSLVHRDLKLDNVLVFAGDFSRVKLADFGSTVKAGTQAKKDSACMMMVPYTPPEICDVFPEEFYAVETGSDVWQLGVIAYVCLTGCLPWAKADITDPKYCQFLRWHRQRGIKSQAPSHFHRFSHKLQRLLRRILEPKPEKRGDVGEVLKADTKDRWLLRSPEASWAFSERDDPCSLAYSVASSREEKNRLLATLLRHGVETTVDREAKKEWLRQWVMDSQPRSTK</sequence>
<dbReference type="Proteomes" id="UP000677054">
    <property type="component" value="Unassembled WGS sequence"/>
</dbReference>
<dbReference type="PANTHER" id="PTHR24359">
    <property type="entry name" value="SERINE/THREONINE-PROTEIN KINASE SBK1"/>
    <property type="match status" value="1"/>
</dbReference>
<comment type="similarity">
    <text evidence="4">Belongs to the protein kinase superfamily.</text>
</comment>
<dbReference type="AlphaFoldDB" id="A0A7R9AFQ2"/>
<reference evidence="7" key="1">
    <citation type="submission" date="2020-11" db="EMBL/GenBank/DDBJ databases">
        <authorList>
            <person name="Tran Van P."/>
        </authorList>
    </citation>
    <scope>NUCLEOTIDE SEQUENCE</scope>
</reference>
<keyword evidence="4" id="KW-0808">Transferase</keyword>
<dbReference type="GO" id="GO:0005524">
    <property type="term" value="F:ATP binding"/>
    <property type="evidence" value="ECO:0007669"/>
    <property type="project" value="UniProtKB-UniRule"/>
</dbReference>
<evidence type="ECO:0000256" key="5">
    <source>
        <dbReference type="SAM" id="MobiDB-lite"/>
    </source>
</evidence>
<evidence type="ECO:0000313" key="7">
    <source>
        <dbReference type="EMBL" id="CAD7253374.1"/>
    </source>
</evidence>
<name>A0A7R9AFQ2_9CRUS</name>
<dbReference type="Gene3D" id="1.10.510.10">
    <property type="entry name" value="Transferase(Phosphotransferase) domain 1"/>
    <property type="match status" value="1"/>
</dbReference>
<dbReference type="EMBL" id="LR905267">
    <property type="protein sequence ID" value="CAD7253374.1"/>
    <property type="molecule type" value="Genomic_DNA"/>
</dbReference>
<dbReference type="GO" id="GO:0004674">
    <property type="term" value="F:protein serine/threonine kinase activity"/>
    <property type="evidence" value="ECO:0007669"/>
    <property type="project" value="UniProtKB-KW"/>
</dbReference>
<dbReference type="InterPro" id="IPR008271">
    <property type="entry name" value="Ser/Thr_kinase_AS"/>
</dbReference>
<feature type="domain" description="Protein kinase" evidence="6">
    <location>
        <begin position="34"/>
        <end position="304"/>
    </location>
</feature>
<keyword evidence="2 3" id="KW-0067">ATP-binding</keyword>
<dbReference type="PANTHER" id="PTHR24359:SF1">
    <property type="entry name" value="INHIBITOR OF NUCLEAR FACTOR KAPPA-B KINASE EPSILON SUBUNIT HOMOLOG 1-RELATED"/>
    <property type="match status" value="1"/>
</dbReference>